<organism evidence="2">
    <name type="scientific">Candidatus Kentrum sp. MB</name>
    <dbReference type="NCBI Taxonomy" id="2138164"/>
    <lineage>
        <taxon>Bacteria</taxon>
        <taxon>Pseudomonadati</taxon>
        <taxon>Pseudomonadota</taxon>
        <taxon>Gammaproteobacteria</taxon>
        <taxon>Candidatus Kentrum</taxon>
    </lineage>
</organism>
<sequence length="58" mass="6262">MCPKPKHLNGMLGFEYLVDHAVLGIFLFFLYLQAMISAAILMAISAGVRLLIGNPIGA</sequence>
<keyword evidence="1" id="KW-0472">Membrane</keyword>
<reference evidence="2" key="1">
    <citation type="submission" date="2019-02" db="EMBL/GenBank/DDBJ databases">
        <authorList>
            <person name="Gruber-Vodicka R. H."/>
            <person name="Seah K. B. B."/>
        </authorList>
    </citation>
    <scope>NUCLEOTIDE SEQUENCE</scope>
    <source>
        <strain evidence="2">BECK_BZ197</strain>
    </source>
</reference>
<keyword evidence="1" id="KW-0812">Transmembrane</keyword>
<accession>A0A450XIY3</accession>
<dbReference type="EMBL" id="CAADFO010000046">
    <property type="protein sequence ID" value="VFK29199.1"/>
    <property type="molecule type" value="Genomic_DNA"/>
</dbReference>
<evidence type="ECO:0000313" key="2">
    <source>
        <dbReference type="EMBL" id="VFK29199.1"/>
    </source>
</evidence>
<proteinExistence type="predicted"/>
<keyword evidence="1" id="KW-1133">Transmembrane helix</keyword>
<feature type="transmembrane region" description="Helical" evidence="1">
    <location>
        <begin position="20"/>
        <end position="44"/>
    </location>
</feature>
<name>A0A450XIY3_9GAMM</name>
<gene>
    <name evidence="2" type="ORF">BECKMB1821G_GA0114241_104611</name>
</gene>
<evidence type="ECO:0000256" key="1">
    <source>
        <dbReference type="SAM" id="Phobius"/>
    </source>
</evidence>
<protein>
    <submittedName>
        <fullName evidence="2">Uncharacterized protein</fullName>
    </submittedName>
</protein>
<dbReference type="AlphaFoldDB" id="A0A450XIY3"/>